<dbReference type="SUPFAM" id="SSF53271">
    <property type="entry name" value="PRTase-like"/>
    <property type="match status" value="1"/>
</dbReference>
<comment type="caution">
    <text evidence="2">The sequence shown here is derived from an EMBL/GenBank/DDBJ whole genome shotgun (WGS) entry which is preliminary data.</text>
</comment>
<evidence type="ECO:0000313" key="2">
    <source>
        <dbReference type="EMBL" id="MBF8188799.1"/>
    </source>
</evidence>
<evidence type="ECO:0000313" key="3">
    <source>
        <dbReference type="Proteomes" id="UP000605361"/>
    </source>
</evidence>
<dbReference type="AlphaFoldDB" id="A0A931ACZ3"/>
<dbReference type="GO" id="GO:0016757">
    <property type="term" value="F:glycosyltransferase activity"/>
    <property type="evidence" value="ECO:0007669"/>
    <property type="project" value="UniProtKB-KW"/>
</dbReference>
<dbReference type="Proteomes" id="UP000605361">
    <property type="component" value="Unassembled WGS sequence"/>
</dbReference>
<evidence type="ECO:0000259" key="1">
    <source>
        <dbReference type="Pfam" id="PF00156"/>
    </source>
</evidence>
<name>A0A931ACZ3_9ACTN</name>
<organism evidence="2 3">
    <name type="scientific">Nonomuraea cypriaca</name>
    <dbReference type="NCBI Taxonomy" id="1187855"/>
    <lineage>
        <taxon>Bacteria</taxon>
        <taxon>Bacillati</taxon>
        <taxon>Actinomycetota</taxon>
        <taxon>Actinomycetes</taxon>
        <taxon>Streptosporangiales</taxon>
        <taxon>Streptosporangiaceae</taxon>
        <taxon>Nonomuraea</taxon>
    </lineage>
</organism>
<proteinExistence type="predicted"/>
<gene>
    <name evidence="2" type="ORF">ITP53_24300</name>
</gene>
<keyword evidence="2" id="KW-0808">Transferase</keyword>
<dbReference type="Gene3D" id="3.40.50.2020">
    <property type="match status" value="1"/>
</dbReference>
<dbReference type="Gene3D" id="3.30.1310.20">
    <property type="entry name" value="PRTase-like"/>
    <property type="match status" value="1"/>
</dbReference>
<dbReference type="InterPro" id="IPR000836">
    <property type="entry name" value="PRTase_dom"/>
</dbReference>
<dbReference type="Pfam" id="PF00156">
    <property type="entry name" value="Pribosyltran"/>
    <property type="match status" value="1"/>
</dbReference>
<dbReference type="RefSeq" id="WP_195897744.1">
    <property type="nucleotide sequence ID" value="NZ_JADOGI010000075.1"/>
</dbReference>
<feature type="domain" description="Phosphoribosyltransferase" evidence="1">
    <location>
        <begin position="114"/>
        <end position="180"/>
    </location>
</feature>
<dbReference type="EMBL" id="JADOGI010000075">
    <property type="protein sequence ID" value="MBF8188799.1"/>
    <property type="molecule type" value="Genomic_DNA"/>
</dbReference>
<reference evidence="2" key="1">
    <citation type="submission" date="2020-11" db="EMBL/GenBank/DDBJ databases">
        <title>Whole-genome analyses of Nonomuraea sp. K274.</title>
        <authorList>
            <person name="Veyisoglu A."/>
        </authorList>
    </citation>
    <scope>NUCLEOTIDE SEQUENCE</scope>
    <source>
        <strain evidence="2">K274</strain>
    </source>
</reference>
<keyword evidence="3" id="KW-1185">Reference proteome</keyword>
<sequence>MFADRSEAGRRVAALLGHLRGGDVVVLGLPRGGVVVAVEVADALKAPLDVILVRKLGVPIQPELGFGALGEDGVRVVNPDVVRMAQLRQDEMERVEERERGILRQRAERLRAGRPRIPLTGRTAVIVDDGIATGSTARAACEVARAHGAARVVVAVPVCPEDGTERLRGAADEVICAETPADLGGIGLWYEDFTQVTDDQVTDLLTRHPSPFQPAQRPRMEPD</sequence>
<dbReference type="CDD" id="cd06223">
    <property type="entry name" value="PRTases_typeI"/>
    <property type="match status" value="1"/>
</dbReference>
<keyword evidence="2" id="KW-0328">Glycosyltransferase</keyword>
<accession>A0A931ACZ3</accession>
<dbReference type="InterPro" id="IPR029057">
    <property type="entry name" value="PRTase-like"/>
</dbReference>
<protein>
    <submittedName>
        <fullName evidence="2">Phosphoribosyltransferase</fullName>
    </submittedName>
</protein>